<evidence type="ECO:0000256" key="3">
    <source>
        <dbReference type="ARBA" id="ARBA00022801"/>
    </source>
</evidence>
<dbReference type="EMBL" id="JH370138">
    <property type="protein sequence ID" value="ELA41796.1"/>
    <property type="molecule type" value="Genomic_DNA"/>
</dbReference>
<dbReference type="SUPFAM" id="SSF55811">
    <property type="entry name" value="Nudix"/>
    <property type="match status" value="1"/>
</dbReference>
<dbReference type="GeneID" id="19881859"/>
<dbReference type="Pfam" id="PF00293">
    <property type="entry name" value="NUDIX"/>
    <property type="match status" value="1"/>
</dbReference>
<dbReference type="GO" id="GO:0005737">
    <property type="term" value="C:cytoplasm"/>
    <property type="evidence" value="ECO:0007669"/>
    <property type="project" value="TreeGrafter"/>
</dbReference>
<dbReference type="STRING" id="993615.L2GLS3"/>
<dbReference type="VEuPathDB" id="MicrosporidiaDB:VICG_01148"/>
<keyword evidence="7" id="KW-1185">Reference proteome</keyword>
<accession>L2GLS3</accession>
<dbReference type="InParanoid" id="L2GLS3"/>
<evidence type="ECO:0000256" key="1">
    <source>
        <dbReference type="ARBA" id="ARBA00001946"/>
    </source>
</evidence>
<dbReference type="RefSeq" id="XP_007604594.1">
    <property type="nucleotide sequence ID" value="XM_007604532.1"/>
</dbReference>
<dbReference type="PANTHER" id="PTHR12629:SF0">
    <property type="entry name" value="DIPHOSPHOINOSITOL-POLYPHOSPHATE DIPHOSPHATASE"/>
    <property type="match status" value="1"/>
</dbReference>
<keyword evidence="3" id="KW-0378">Hydrolase</keyword>
<dbReference type="HOGENOM" id="CLU_1817292_0_0_1"/>
<evidence type="ECO:0000313" key="7">
    <source>
        <dbReference type="Proteomes" id="UP000011082"/>
    </source>
</evidence>
<gene>
    <name evidence="6" type="ORF">VICG_01148</name>
</gene>
<feature type="domain" description="Nudix hydrolase" evidence="5">
    <location>
        <begin position="8"/>
        <end position="142"/>
    </location>
</feature>
<dbReference type="InterPro" id="IPR020084">
    <property type="entry name" value="NUDIX_hydrolase_CS"/>
</dbReference>
<evidence type="ECO:0000256" key="4">
    <source>
        <dbReference type="ARBA" id="ARBA00022842"/>
    </source>
</evidence>
<evidence type="ECO:0000259" key="5">
    <source>
        <dbReference type="PROSITE" id="PS51462"/>
    </source>
</evidence>
<name>L2GLS3_VITCO</name>
<dbReference type="AlphaFoldDB" id="L2GLS3"/>
<protein>
    <recommendedName>
        <fullName evidence="5">Nudix hydrolase domain-containing protein</fullName>
    </recommendedName>
</protein>
<proteinExistence type="predicted"/>
<keyword evidence="2" id="KW-0479">Metal-binding</keyword>
<keyword evidence="4" id="KW-0460">Magnesium</keyword>
<reference evidence="7" key="1">
    <citation type="submission" date="2011-05" db="EMBL/GenBank/DDBJ databases">
        <title>The genome sequence of Vittaforma corneae strain ATCC 50505.</title>
        <authorList>
            <consortium name="The Broad Institute Genome Sequencing Platform"/>
            <person name="Cuomo C."/>
            <person name="Didier E."/>
            <person name="Bowers L."/>
            <person name="Young S.K."/>
            <person name="Zeng Q."/>
            <person name="Gargeya S."/>
            <person name="Fitzgerald M."/>
            <person name="Haas B."/>
            <person name="Abouelleil A."/>
            <person name="Alvarado L."/>
            <person name="Arachchi H.M."/>
            <person name="Berlin A."/>
            <person name="Chapman S.B."/>
            <person name="Gearin G."/>
            <person name="Goldberg J."/>
            <person name="Griggs A."/>
            <person name="Gujja S."/>
            <person name="Hansen M."/>
            <person name="Heiman D."/>
            <person name="Howarth C."/>
            <person name="Larimer J."/>
            <person name="Lui A."/>
            <person name="MacDonald P.J.P."/>
            <person name="McCowen C."/>
            <person name="Montmayeur A."/>
            <person name="Murphy C."/>
            <person name="Neiman D."/>
            <person name="Pearson M."/>
            <person name="Priest M."/>
            <person name="Roberts A."/>
            <person name="Saif S."/>
            <person name="Shea T."/>
            <person name="Sisk P."/>
            <person name="Stolte C."/>
            <person name="Sykes S."/>
            <person name="Wortman J."/>
            <person name="Nusbaum C."/>
            <person name="Birren B."/>
        </authorList>
    </citation>
    <scope>NUCLEOTIDE SEQUENCE [LARGE SCALE GENOMIC DNA]</scope>
    <source>
        <strain evidence="7">ATCC 50505</strain>
    </source>
</reference>
<dbReference type="GO" id="GO:0046872">
    <property type="term" value="F:metal ion binding"/>
    <property type="evidence" value="ECO:0007669"/>
    <property type="project" value="UniProtKB-KW"/>
</dbReference>
<dbReference type="InterPro" id="IPR015797">
    <property type="entry name" value="NUDIX_hydrolase-like_dom_sf"/>
</dbReference>
<dbReference type="PROSITE" id="PS00893">
    <property type="entry name" value="NUDIX_BOX"/>
    <property type="match status" value="1"/>
</dbReference>
<dbReference type="GO" id="GO:0005634">
    <property type="term" value="C:nucleus"/>
    <property type="evidence" value="ECO:0007669"/>
    <property type="project" value="TreeGrafter"/>
</dbReference>
<dbReference type="InterPro" id="IPR000086">
    <property type="entry name" value="NUDIX_hydrolase_dom"/>
</dbReference>
<sequence>MPNENDEDKRTIVGAIPILDDQKILFVKSRHENWIFPKGGVKKSEKSYDAATREAFEEGGVIGQVELEPFCVKKGVSFYVLSVATILDSYPESQERQRTIMKMMDALENTEVAEYVREIVKEYIRKRIVEHTDDFLGFLDIL</sequence>
<dbReference type="CDD" id="cd04666">
    <property type="entry name" value="NUDIX_DIPP2_like_Nudt4"/>
    <property type="match status" value="1"/>
</dbReference>
<organism evidence="6 7">
    <name type="scientific">Vittaforma corneae (strain ATCC 50505)</name>
    <name type="common">Microsporidian parasite</name>
    <name type="synonym">Nosema corneum</name>
    <dbReference type="NCBI Taxonomy" id="993615"/>
    <lineage>
        <taxon>Eukaryota</taxon>
        <taxon>Fungi</taxon>
        <taxon>Fungi incertae sedis</taxon>
        <taxon>Microsporidia</taxon>
        <taxon>Nosematidae</taxon>
        <taxon>Vittaforma</taxon>
    </lineage>
</organism>
<dbReference type="PANTHER" id="PTHR12629">
    <property type="entry name" value="DIPHOSPHOINOSITOL POLYPHOSPHATE PHOSPHOHYDROLASE"/>
    <property type="match status" value="1"/>
</dbReference>
<dbReference type="GO" id="GO:0016462">
    <property type="term" value="F:pyrophosphatase activity"/>
    <property type="evidence" value="ECO:0007669"/>
    <property type="project" value="InterPro"/>
</dbReference>
<dbReference type="Proteomes" id="UP000011082">
    <property type="component" value="Unassembled WGS sequence"/>
</dbReference>
<dbReference type="Gene3D" id="3.90.79.10">
    <property type="entry name" value="Nucleoside Triphosphate Pyrophosphohydrolase"/>
    <property type="match status" value="1"/>
</dbReference>
<dbReference type="InterPro" id="IPR047198">
    <property type="entry name" value="DDP-like_NUDIX"/>
</dbReference>
<dbReference type="OMA" id="HENWIFP"/>
<evidence type="ECO:0000256" key="2">
    <source>
        <dbReference type="ARBA" id="ARBA00022723"/>
    </source>
</evidence>
<dbReference type="PROSITE" id="PS51462">
    <property type="entry name" value="NUDIX"/>
    <property type="match status" value="1"/>
</dbReference>
<evidence type="ECO:0000313" key="6">
    <source>
        <dbReference type="EMBL" id="ELA41796.1"/>
    </source>
</evidence>
<dbReference type="OrthoDB" id="2194883at2759"/>
<comment type="cofactor">
    <cofactor evidence="1">
        <name>Mg(2+)</name>
        <dbReference type="ChEBI" id="CHEBI:18420"/>
    </cofactor>
</comment>